<dbReference type="EMBL" id="LAZR01012388">
    <property type="protein sequence ID" value="KKM27099.1"/>
    <property type="molecule type" value="Genomic_DNA"/>
</dbReference>
<sequence>MTESQRIETTALNSQIFALKRIIYCVDKPFRQEAFDSYHKYVQKYINQRQANRYSEYEWCLAKLKGVLAALDYRVAWGKTVGTNAGVLIKDGIIVGLSNWSALRTTNLPGTYANAVITLPGSKDYLPVGLRNVESVYADPNEPFKIFPIPDGRLPRELAADILDLDPEDDNEDLTAMTLVITASEVLSPADQIKLFQEIDRLRKLLLEEEG</sequence>
<evidence type="ECO:0000313" key="1">
    <source>
        <dbReference type="EMBL" id="KKM27099.1"/>
    </source>
</evidence>
<protein>
    <submittedName>
        <fullName evidence="1">Uncharacterized protein</fullName>
    </submittedName>
</protein>
<accession>A0A0F9J3T8</accession>
<comment type="caution">
    <text evidence="1">The sequence shown here is derived from an EMBL/GenBank/DDBJ whole genome shotgun (WGS) entry which is preliminary data.</text>
</comment>
<reference evidence="1" key="1">
    <citation type="journal article" date="2015" name="Nature">
        <title>Complex archaea that bridge the gap between prokaryotes and eukaryotes.</title>
        <authorList>
            <person name="Spang A."/>
            <person name="Saw J.H."/>
            <person name="Jorgensen S.L."/>
            <person name="Zaremba-Niedzwiedzka K."/>
            <person name="Martijn J."/>
            <person name="Lind A.E."/>
            <person name="van Eijk R."/>
            <person name="Schleper C."/>
            <person name="Guy L."/>
            <person name="Ettema T.J."/>
        </authorList>
    </citation>
    <scope>NUCLEOTIDE SEQUENCE</scope>
</reference>
<dbReference type="AlphaFoldDB" id="A0A0F9J3T8"/>
<name>A0A0F9J3T8_9ZZZZ</name>
<proteinExistence type="predicted"/>
<gene>
    <name evidence="1" type="ORF">LCGC14_1578240</name>
</gene>
<organism evidence="1">
    <name type="scientific">marine sediment metagenome</name>
    <dbReference type="NCBI Taxonomy" id="412755"/>
    <lineage>
        <taxon>unclassified sequences</taxon>
        <taxon>metagenomes</taxon>
        <taxon>ecological metagenomes</taxon>
    </lineage>
</organism>